<comment type="caution">
    <text evidence="1">The sequence shown here is derived from an EMBL/GenBank/DDBJ whole genome shotgun (WGS) entry which is preliminary data.</text>
</comment>
<evidence type="ECO:0000313" key="2">
    <source>
        <dbReference type="Proteomes" id="UP001491310"/>
    </source>
</evidence>
<protein>
    <submittedName>
        <fullName evidence="1">Uncharacterized protein</fullName>
    </submittedName>
</protein>
<name>A0ABR2YVW0_9CHLO</name>
<gene>
    <name evidence="1" type="ORF">WJX75_004020</name>
</gene>
<reference evidence="1 2" key="1">
    <citation type="journal article" date="2024" name="Nat. Commun.">
        <title>Phylogenomics reveals the evolutionary origins of lichenization in chlorophyte algae.</title>
        <authorList>
            <person name="Puginier C."/>
            <person name="Libourel C."/>
            <person name="Otte J."/>
            <person name="Skaloud P."/>
            <person name="Haon M."/>
            <person name="Grisel S."/>
            <person name="Petersen M."/>
            <person name="Berrin J.G."/>
            <person name="Delaux P.M."/>
            <person name="Dal Grande F."/>
            <person name="Keller J."/>
        </authorList>
    </citation>
    <scope>NUCLEOTIDE SEQUENCE [LARGE SCALE GENOMIC DNA]</scope>
    <source>
        <strain evidence="1 2">SAG 216-7</strain>
    </source>
</reference>
<evidence type="ECO:0000313" key="1">
    <source>
        <dbReference type="EMBL" id="KAK9915777.1"/>
    </source>
</evidence>
<dbReference type="EMBL" id="JALJOT010000004">
    <property type="protein sequence ID" value="KAK9915777.1"/>
    <property type="molecule type" value="Genomic_DNA"/>
</dbReference>
<keyword evidence="2" id="KW-1185">Reference proteome</keyword>
<proteinExistence type="predicted"/>
<organism evidence="1 2">
    <name type="scientific">Coccomyxa subellipsoidea</name>
    <dbReference type="NCBI Taxonomy" id="248742"/>
    <lineage>
        <taxon>Eukaryota</taxon>
        <taxon>Viridiplantae</taxon>
        <taxon>Chlorophyta</taxon>
        <taxon>core chlorophytes</taxon>
        <taxon>Trebouxiophyceae</taxon>
        <taxon>Trebouxiophyceae incertae sedis</taxon>
        <taxon>Coccomyxaceae</taxon>
        <taxon>Coccomyxa</taxon>
    </lineage>
</organism>
<sequence>MKAVITGEQMQMELLELLQSLPDDEATEAFQTVVMKCLVKLAQLCDLYETVFPRLDTRVKILLWQSTLVPASVGVYHRPSIFYHDPSFRERLAEKAAQVEGPIQLLAALPALFLGLRGLPSGGAAFALTALEALKSHRNEWNIILQMHGLPADTELDPTSPWVCTYAARYQWTAKRDTFEAMQELRPGLATAEEQNNEPKACPLLWMYCHLLLLTGNVPGHSAMEAKALLDSWGEFRCTTTGGWTPLRCKLQAIKEEYLRSLVMAMRFKKAVRHNPDFANTELPAFTQKKLDLEVAHFRCHKCLELSEKLLLCGAAAAAGAA</sequence>
<accession>A0ABR2YVW0</accession>
<dbReference type="Proteomes" id="UP001491310">
    <property type="component" value="Unassembled WGS sequence"/>
</dbReference>